<dbReference type="Gene3D" id="3.40.50.200">
    <property type="entry name" value="Peptidase S8/S53 domain"/>
    <property type="match status" value="2"/>
</dbReference>
<gene>
    <name evidence="9" type="ORF">ACFSJ0_37730</name>
</gene>
<evidence type="ECO:0000313" key="10">
    <source>
        <dbReference type="Proteomes" id="UP001597097"/>
    </source>
</evidence>
<evidence type="ECO:0000313" key="9">
    <source>
        <dbReference type="EMBL" id="MFD1542843.1"/>
    </source>
</evidence>
<dbReference type="Pfam" id="PF00082">
    <property type="entry name" value="Peptidase_S8"/>
    <property type="match status" value="2"/>
</dbReference>
<dbReference type="PANTHER" id="PTHR43806">
    <property type="entry name" value="PEPTIDASE S8"/>
    <property type="match status" value="1"/>
</dbReference>
<dbReference type="PANTHER" id="PTHR43806:SF11">
    <property type="entry name" value="CEREVISIN-RELATED"/>
    <property type="match status" value="1"/>
</dbReference>
<comment type="caution">
    <text evidence="5">Lacks conserved residue(s) required for the propagation of feature annotation.</text>
</comment>
<dbReference type="PROSITE" id="PS51892">
    <property type="entry name" value="SUBTILASE"/>
    <property type="match status" value="1"/>
</dbReference>
<feature type="domain" description="Peptidase S8/S53" evidence="8">
    <location>
        <begin position="75"/>
        <end position="139"/>
    </location>
</feature>
<dbReference type="InterPro" id="IPR015500">
    <property type="entry name" value="Peptidase_S8_subtilisin-rel"/>
</dbReference>
<dbReference type="RefSeq" id="WP_378624091.1">
    <property type="nucleotide sequence ID" value="NZ_JBHUCM010000034.1"/>
</dbReference>
<keyword evidence="4" id="KW-0720">Serine protease</keyword>
<name>A0ABW4GJ84_9ACTN</name>
<evidence type="ECO:0000259" key="8">
    <source>
        <dbReference type="Pfam" id="PF00082"/>
    </source>
</evidence>
<feature type="transmembrane region" description="Helical" evidence="7">
    <location>
        <begin position="455"/>
        <end position="474"/>
    </location>
</feature>
<evidence type="ECO:0000256" key="7">
    <source>
        <dbReference type="SAM" id="Phobius"/>
    </source>
</evidence>
<dbReference type="InterPro" id="IPR000209">
    <property type="entry name" value="Peptidase_S8/S53_dom"/>
</dbReference>
<evidence type="ECO:0000256" key="1">
    <source>
        <dbReference type="ARBA" id="ARBA00011073"/>
    </source>
</evidence>
<evidence type="ECO:0000256" key="6">
    <source>
        <dbReference type="SAM" id="MobiDB-lite"/>
    </source>
</evidence>
<dbReference type="InterPro" id="IPR050131">
    <property type="entry name" value="Peptidase_S8_subtilisin-like"/>
</dbReference>
<keyword evidence="2" id="KW-0645">Protease</keyword>
<proteinExistence type="inferred from homology"/>
<keyword evidence="7" id="KW-0472">Membrane</keyword>
<evidence type="ECO:0000256" key="4">
    <source>
        <dbReference type="ARBA" id="ARBA00022825"/>
    </source>
</evidence>
<keyword evidence="7" id="KW-1133">Transmembrane helix</keyword>
<evidence type="ECO:0000256" key="2">
    <source>
        <dbReference type="ARBA" id="ARBA00022670"/>
    </source>
</evidence>
<evidence type="ECO:0000256" key="5">
    <source>
        <dbReference type="PROSITE-ProRule" id="PRU01240"/>
    </source>
</evidence>
<keyword evidence="10" id="KW-1185">Reference proteome</keyword>
<feature type="compositionally biased region" description="Low complexity" evidence="6">
    <location>
        <begin position="168"/>
        <end position="186"/>
    </location>
</feature>
<reference evidence="10" key="1">
    <citation type="journal article" date="2019" name="Int. J. Syst. Evol. Microbiol.">
        <title>The Global Catalogue of Microorganisms (GCM) 10K type strain sequencing project: providing services to taxonomists for standard genome sequencing and annotation.</title>
        <authorList>
            <consortium name="The Broad Institute Genomics Platform"/>
            <consortium name="The Broad Institute Genome Sequencing Center for Infectious Disease"/>
            <person name="Wu L."/>
            <person name="Ma J."/>
        </authorList>
    </citation>
    <scope>NUCLEOTIDE SEQUENCE [LARGE SCALE GENOMIC DNA]</scope>
    <source>
        <strain evidence="10">CGMCC 1.15399</strain>
    </source>
</reference>
<comment type="caution">
    <text evidence="9">The sequence shown here is derived from an EMBL/GenBank/DDBJ whole genome shotgun (WGS) entry which is preliminary data.</text>
</comment>
<dbReference type="SUPFAM" id="SSF52743">
    <property type="entry name" value="Subtilisin-like"/>
    <property type="match status" value="1"/>
</dbReference>
<dbReference type="Proteomes" id="UP001597097">
    <property type="component" value="Unassembled WGS sequence"/>
</dbReference>
<comment type="similarity">
    <text evidence="1 5">Belongs to the peptidase S8 family.</text>
</comment>
<dbReference type="EMBL" id="JBHUCM010000034">
    <property type="protein sequence ID" value="MFD1542843.1"/>
    <property type="molecule type" value="Genomic_DNA"/>
</dbReference>
<dbReference type="InterPro" id="IPR023827">
    <property type="entry name" value="Peptidase_S8_Asp-AS"/>
</dbReference>
<organism evidence="9 10">
    <name type="scientific">Nonomuraea guangzhouensis</name>
    <dbReference type="NCBI Taxonomy" id="1291555"/>
    <lineage>
        <taxon>Bacteria</taxon>
        <taxon>Bacillati</taxon>
        <taxon>Actinomycetota</taxon>
        <taxon>Actinomycetes</taxon>
        <taxon>Streptosporangiales</taxon>
        <taxon>Streptosporangiaceae</taxon>
        <taxon>Nonomuraea</taxon>
    </lineage>
</organism>
<dbReference type="InterPro" id="IPR036852">
    <property type="entry name" value="Peptidase_S8/S53_dom_sf"/>
</dbReference>
<feature type="compositionally biased region" description="Polar residues" evidence="6">
    <location>
        <begin position="137"/>
        <end position="164"/>
    </location>
</feature>
<feature type="region of interest" description="Disordered" evidence="6">
    <location>
        <begin position="129"/>
        <end position="206"/>
    </location>
</feature>
<protein>
    <submittedName>
        <fullName evidence="9">S8 family serine peptidase</fullName>
    </submittedName>
</protein>
<feature type="domain" description="Peptidase S8/S53" evidence="8">
    <location>
        <begin position="199"/>
        <end position="409"/>
    </location>
</feature>
<dbReference type="PROSITE" id="PS00136">
    <property type="entry name" value="SUBTILASE_ASP"/>
    <property type="match status" value="1"/>
</dbReference>
<sequence>MTRPLAALLIRPLTARLPLAGSLLAGFLVAGPLGAGLLVAVAGPSASDDVGSVARAAQWQLATLRLPEAWRLSRGAGVLVAVLDTGVNAHHPDLTGAVIAGPDLTGEAGVPVMWGHHGTAMASLIAGHGHRAPKTGDATQSGHSTSTTADVAQSGHSALTTGDAAQSGAIATGGPTPSGPATGDAAQSGAIAAGDPARSGTAAGGPADSGVIGIAPAARVLSIRVTLENGDPLREKQRAGGRDALARGIRYAVDHGADVISMSLGGGSGAWEGSAAEEEAVQYAISRGAVLVASSGNDGDTTNRKNFPAAYPGVIAVGAVDRRLEVAAFSNRQDYLSVVAPGTGIVTADGADSYVVGDGTSSAAAMVAGIAALIKAAHPDLSPYHVRTAIELGTRRRPADGYNRASGHGVANALLALRAADRLASPAARPAAAGVGPGGYFGDGPVSRPPPSSRLPVVFAMVLLTAAMSARVLVRHRCRGRDVT</sequence>
<dbReference type="PRINTS" id="PR00723">
    <property type="entry name" value="SUBTILISIN"/>
</dbReference>
<evidence type="ECO:0000256" key="3">
    <source>
        <dbReference type="ARBA" id="ARBA00022801"/>
    </source>
</evidence>
<keyword evidence="7" id="KW-0812">Transmembrane</keyword>
<keyword evidence="3" id="KW-0378">Hydrolase</keyword>
<accession>A0ABW4GJ84</accession>